<dbReference type="InterPro" id="IPR038765">
    <property type="entry name" value="Papain-like_cys_pep_sf"/>
</dbReference>
<dbReference type="InterPro" id="IPR009148">
    <property type="entry name" value="PcsB-like"/>
</dbReference>
<evidence type="ECO:0000313" key="5">
    <source>
        <dbReference type="EMBL" id="GGE17068.1"/>
    </source>
</evidence>
<protein>
    <recommendedName>
        <fullName evidence="4">Peptidase C51 domain-containing protein</fullName>
    </recommendedName>
</protein>
<evidence type="ECO:0000259" key="4">
    <source>
        <dbReference type="PROSITE" id="PS50911"/>
    </source>
</evidence>
<organism evidence="5 6">
    <name type="scientific">Marinithermofilum abyssi</name>
    <dbReference type="NCBI Taxonomy" id="1571185"/>
    <lineage>
        <taxon>Bacteria</taxon>
        <taxon>Bacillati</taxon>
        <taxon>Bacillota</taxon>
        <taxon>Bacilli</taxon>
        <taxon>Bacillales</taxon>
        <taxon>Thermoactinomycetaceae</taxon>
        <taxon>Marinithermofilum</taxon>
    </lineage>
</organism>
<feature type="coiled-coil region" evidence="2">
    <location>
        <begin position="36"/>
        <end position="98"/>
    </location>
</feature>
<proteinExistence type="predicted"/>
<sequence>MKRKLVATVVASTLAFSALPPQFAHAESTSQSKQELKDINEQQDEVQKSIDELEKKIAPIKKKVTDLEKKMADTNKKINALEKDMKKNKKDLDKASAVFKERIRIMYQQGEMGTMEALLEADSFEEFLQRFEVLRIILKQDRNKFDQYYRLYEKKMAMKKKLLAMKKKQKEEADKARAEYEKINKEMEKTEKKLSSLNSREQSIKSRLEAAINIDASLYPLRNASTSGVDPWGFYNRQCTSFVAWRMNAKGVDFSNNMKGGHWGNGNHWDDNARALGYRVDNQPTVGSIAQWNYGGGGFGHVAYVIAVDGSQVTIEEYNWDTPYGYGKRTISASEPSNYIHIIN</sequence>
<keyword evidence="6" id="KW-1185">Reference proteome</keyword>
<keyword evidence="2" id="KW-0175">Coiled coil</keyword>
<feature type="signal peptide" evidence="3">
    <location>
        <begin position="1"/>
        <end position="26"/>
    </location>
</feature>
<reference evidence="5" key="1">
    <citation type="journal article" date="2014" name="Int. J. Syst. Evol. Microbiol.">
        <title>Complete genome sequence of Corynebacterium casei LMG S-19264T (=DSM 44701T), isolated from a smear-ripened cheese.</title>
        <authorList>
            <consortium name="US DOE Joint Genome Institute (JGI-PGF)"/>
            <person name="Walter F."/>
            <person name="Albersmeier A."/>
            <person name="Kalinowski J."/>
            <person name="Ruckert C."/>
        </authorList>
    </citation>
    <scope>NUCLEOTIDE SEQUENCE</scope>
    <source>
        <strain evidence="5">CGMCC 1.15179</strain>
    </source>
</reference>
<evidence type="ECO:0000256" key="2">
    <source>
        <dbReference type="SAM" id="Coils"/>
    </source>
</evidence>
<dbReference type="Proteomes" id="UP000625210">
    <property type="component" value="Unassembled WGS sequence"/>
</dbReference>
<dbReference type="PRINTS" id="PR01852">
    <property type="entry name" value="SIBAPROTEIN"/>
</dbReference>
<feature type="domain" description="Peptidase C51" evidence="4">
    <location>
        <begin position="214"/>
        <end position="341"/>
    </location>
</feature>
<name>A0A8J2YE28_9BACL</name>
<accession>A0A8J2YE28</accession>
<gene>
    <name evidence="5" type="ORF">GCM10011571_18470</name>
</gene>
<dbReference type="InterPro" id="IPR007921">
    <property type="entry name" value="CHAP_dom"/>
</dbReference>
<dbReference type="SUPFAM" id="SSF54001">
    <property type="entry name" value="Cysteine proteinases"/>
    <property type="match status" value="1"/>
</dbReference>
<evidence type="ECO:0000256" key="1">
    <source>
        <dbReference type="ARBA" id="ARBA00022729"/>
    </source>
</evidence>
<dbReference type="PROSITE" id="PS50911">
    <property type="entry name" value="CHAP"/>
    <property type="match status" value="1"/>
</dbReference>
<feature type="chain" id="PRO_5035228874" description="Peptidase C51 domain-containing protein" evidence="3">
    <location>
        <begin position="27"/>
        <end position="344"/>
    </location>
</feature>
<keyword evidence="1 3" id="KW-0732">Signal</keyword>
<feature type="coiled-coil region" evidence="2">
    <location>
        <begin position="159"/>
        <end position="207"/>
    </location>
</feature>
<comment type="caution">
    <text evidence="5">The sequence shown here is derived from an EMBL/GenBank/DDBJ whole genome shotgun (WGS) entry which is preliminary data.</text>
</comment>
<dbReference type="EMBL" id="BMHQ01000005">
    <property type="protein sequence ID" value="GGE17068.1"/>
    <property type="molecule type" value="Genomic_DNA"/>
</dbReference>
<evidence type="ECO:0000313" key="6">
    <source>
        <dbReference type="Proteomes" id="UP000625210"/>
    </source>
</evidence>
<reference evidence="5" key="2">
    <citation type="submission" date="2020-09" db="EMBL/GenBank/DDBJ databases">
        <authorList>
            <person name="Sun Q."/>
            <person name="Zhou Y."/>
        </authorList>
    </citation>
    <scope>NUCLEOTIDE SEQUENCE</scope>
    <source>
        <strain evidence="5">CGMCC 1.15179</strain>
    </source>
</reference>
<dbReference type="AlphaFoldDB" id="A0A8J2YE28"/>
<dbReference type="InterPro" id="IPR057309">
    <property type="entry name" value="PcsB_CC"/>
</dbReference>
<dbReference type="Gene3D" id="6.10.250.3150">
    <property type="match status" value="1"/>
</dbReference>
<dbReference type="Pfam" id="PF05257">
    <property type="entry name" value="CHAP"/>
    <property type="match status" value="1"/>
</dbReference>
<dbReference type="Gene3D" id="3.90.1720.10">
    <property type="entry name" value="endopeptidase domain like (from Nostoc punctiforme)"/>
    <property type="match status" value="1"/>
</dbReference>
<dbReference type="Pfam" id="PF24568">
    <property type="entry name" value="CC_PcsB"/>
    <property type="match status" value="1"/>
</dbReference>
<dbReference type="RefSeq" id="WP_188647585.1">
    <property type="nucleotide sequence ID" value="NZ_BMHQ01000005.1"/>
</dbReference>
<evidence type="ECO:0000256" key="3">
    <source>
        <dbReference type="SAM" id="SignalP"/>
    </source>
</evidence>